<evidence type="ECO:0000313" key="1">
    <source>
        <dbReference type="EMBL" id="KKM89165.1"/>
    </source>
</evidence>
<accession>A0A0F9NK29</accession>
<proteinExistence type="predicted"/>
<sequence>MTKIYTATHEYKHCAVCSEARFTMAGKFKCRLRRRIIKDIEGDIPDFCPLPDKEEKK</sequence>
<protein>
    <submittedName>
        <fullName evidence="1">Uncharacterized protein</fullName>
    </submittedName>
</protein>
<organism evidence="1">
    <name type="scientific">marine sediment metagenome</name>
    <dbReference type="NCBI Taxonomy" id="412755"/>
    <lineage>
        <taxon>unclassified sequences</taxon>
        <taxon>metagenomes</taxon>
        <taxon>ecological metagenomes</taxon>
    </lineage>
</organism>
<comment type="caution">
    <text evidence="1">The sequence shown here is derived from an EMBL/GenBank/DDBJ whole genome shotgun (WGS) entry which is preliminary data.</text>
</comment>
<dbReference type="AlphaFoldDB" id="A0A0F9NK29"/>
<dbReference type="EMBL" id="LAZR01006860">
    <property type="protein sequence ID" value="KKM89165.1"/>
    <property type="molecule type" value="Genomic_DNA"/>
</dbReference>
<gene>
    <name evidence="1" type="ORF">LCGC14_1251460</name>
</gene>
<reference evidence="1" key="1">
    <citation type="journal article" date="2015" name="Nature">
        <title>Complex archaea that bridge the gap between prokaryotes and eukaryotes.</title>
        <authorList>
            <person name="Spang A."/>
            <person name="Saw J.H."/>
            <person name="Jorgensen S.L."/>
            <person name="Zaremba-Niedzwiedzka K."/>
            <person name="Martijn J."/>
            <person name="Lind A.E."/>
            <person name="van Eijk R."/>
            <person name="Schleper C."/>
            <person name="Guy L."/>
            <person name="Ettema T.J."/>
        </authorList>
    </citation>
    <scope>NUCLEOTIDE SEQUENCE</scope>
</reference>
<name>A0A0F9NK29_9ZZZZ</name>